<proteinExistence type="predicted"/>
<feature type="signal peptide" evidence="1">
    <location>
        <begin position="1"/>
        <end position="20"/>
    </location>
</feature>
<keyword evidence="1" id="KW-0732">Signal</keyword>
<sequence>MTRSLFCFFILFLTGTCAEAQTPHISGNVFISLKDGTLRADLEVSGLPTANRYFLRLNTGMAIRFLRDSTNTFNYSLQRACDTGKSAESCEYWLPAPDGKGRYLPGRFRISYVGAFPVHDDPALRSERGDWKGNIAFNGQTIRATEQSVWYPVILDPEEGRAYTDVTYDLTFHTPGAKAHYLNGSAPQYGPEVRFQTTTPYPLMLFAGDFDFKKERNTWLVNTTFTAGQALVVDGWFTKFRKYYEEHLQIPYGTDITLLASTPVSKRNNWMFVTYPTIASVSPDNWLNTLVDEKTMTISDSARLSFLAHELGHYYFGSVFRPNSTLHWAFLEGMTEYMSLLAVRDLVGKSYYDRQISQYVEASRKLTSFVPLGRISNTNEVNHTYRYQYIPLLMTALEQEFGQERIWQWLSGVLHTSGAKTDYVFFRESLLNSGIDPNAFKAFEERFLTSSNSLQDLLALFPAENSR</sequence>
<feature type="chain" id="PRO_5011529486" description="Peptidase M1 membrane alanine aminopeptidase domain-containing protein" evidence="1">
    <location>
        <begin position="21"/>
        <end position="467"/>
    </location>
</feature>
<evidence type="ECO:0008006" key="4">
    <source>
        <dbReference type="Google" id="ProtNLM"/>
    </source>
</evidence>
<dbReference type="Proteomes" id="UP000198901">
    <property type="component" value="Unassembled WGS sequence"/>
</dbReference>
<dbReference type="Gene3D" id="1.10.390.10">
    <property type="entry name" value="Neutral Protease Domain 2"/>
    <property type="match status" value="1"/>
</dbReference>
<accession>A0A1G9HDG1</accession>
<dbReference type="SUPFAM" id="SSF55486">
    <property type="entry name" value="Metalloproteases ('zincins'), catalytic domain"/>
    <property type="match status" value="1"/>
</dbReference>
<evidence type="ECO:0000313" key="3">
    <source>
        <dbReference type="Proteomes" id="UP000198901"/>
    </source>
</evidence>
<keyword evidence="3" id="KW-1185">Reference proteome</keyword>
<dbReference type="EMBL" id="FNGS01000001">
    <property type="protein sequence ID" value="SDL11088.1"/>
    <property type="molecule type" value="Genomic_DNA"/>
</dbReference>
<evidence type="ECO:0000256" key="1">
    <source>
        <dbReference type="SAM" id="SignalP"/>
    </source>
</evidence>
<dbReference type="InterPro" id="IPR027268">
    <property type="entry name" value="Peptidase_M4/M1_CTD_sf"/>
</dbReference>
<dbReference type="AlphaFoldDB" id="A0A1G9HDG1"/>
<organism evidence="2 3">
    <name type="scientific">Siphonobacter aquaeclarae</name>
    <dbReference type="NCBI Taxonomy" id="563176"/>
    <lineage>
        <taxon>Bacteria</taxon>
        <taxon>Pseudomonadati</taxon>
        <taxon>Bacteroidota</taxon>
        <taxon>Cytophagia</taxon>
        <taxon>Cytophagales</taxon>
        <taxon>Cytophagaceae</taxon>
        <taxon>Siphonobacter</taxon>
    </lineage>
</organism>
<protein>
    <recommendedName>
        <fullName evidence="4">Peptidase M1 membrane alanine aminopeptidase domain-containing protein</fullName>
    </recommendedName>
</protein>
<dbReference type="RefSeq" id="WP_093196294.1">
    <property type="nucleotide sequence ID" value="NZ_FNGS01000001.1"/>
</dbReference>
<name>A0A1G9HDG1_9BACT</name>
<dbReference type="OrthoDB" id="639393at2"/>
<evidence type="ECO:0000313" key="2">
    <source>
        <dbReference type="EMBL" id="SDL11088.1"/>
    </source>
</evidence>
<dbReference type="STRING" id="563176.SAMN04488090_0013"/>
<gene>
    <name evidence="2" type="ORF">SAMN04488090_0013</name>
</gene>
<reference evidence="2 3" key="1">
    <citation type="submission" date="2016-10" db="EMBL/GenBank/DDBJ databases">
        <authorList>
            <person name="de Groot N.N."/>
        </authorList>
    </citation>
    <scope>NUCLEOTIDE SEQUENCE [LARGE SCALE GENOMIC DNA]</scope>
    <source>
        <strain evidence="2 3">DSM 21668</strain>
    </source>
</reference>